<evidence type="ECO:0000313" key="3">
    <source>
        <dbReference type="Proteomes" id="UP000615446"/>
    </source>
</evidence>
<name>A0A8H3KWX8_9GLOM</name>
<evidence type="ECO:0008006" key="4">
    <source>
        <dbReference type="Google" id="ProtNLM"/>
    </source>
</evidence>
<dbReference type="AlphaFoldDB" id="A0A8H3KWX8"/>
<accession>A0A8H3KWX8</accession>
<evidence type="ECO:0000256" key="1">
    <source>
        <dbReference type="SAM" id="SignalP"/>
    </source>
</evidence>
<feature type="chain" id="PRO_5034323085" description="Secreted protein" evidence="1">
    <location>
        <begin position="19"/>
        <end position="85"/>
    </location>
</feature>
<keyword evidence="1" id="KW-0732">Signal</keyword>
<comment type="caution">
    <text evidence="2">The sequence shown here is derived from an EMBL/GenBank/DDBJ whole genome shotgun (WGS) entry which is preliminary data.</text>
</comment>
<dbReference type="Proteomes" id="UP000615446">
    <property type="component" value="Unassembled WGS sequence"/>
</dbReference>
<sequence length="85" mass="9971">MIFCSFMRFFLFKFYCFSLEIGGYDTLVLESSLNFNETEVIETGFGLLVDYFFLTIVDNDREILIFLDGCQCNKFYTVNHMVPLA</sequence>
<reference evidence="2" key="1">
    <citation type="submission" date="2019-10" db="EMBL/GenBank/DDBJ databases">
        <title>Conservation and host-specific expression of non-tandemly repeated heterogenous ribosome RNA gene in arbuscular mycorrhizal fungi.</title>
        <authorList>
            <person name="Maeda T."/>
            <person name="Kobayashi Y."/>
            <person name="Nakagawa T."/>
            <person name="Ezawa T."/>
            <person name="Yamaguchi K."/>
            <person name="Bino T."/>
            <person name="Nishimoto Y."/>
            <person name="Shigenobu S."/>
            <person name="Kawaguchi M."/>
        </authorList>
    </citation>
    <scope>NUCLEOTIDE SEQUENCE</scope>
    <source>
        <strain evidence="2">HR1</strain>
    </source>
</reference>
<proteinExistence type="predicted"/>
<gene>
    <name evidence="2" type="ORF">RCL2_000291300</name>
</gene>
<protein>
    <recommendedName>
        <fullName evidence="4">Secreted protein</fullName>
    </recommendedName>
</protein>
<organism evidence="2 3">
    <name type="scientific">Rhizophagus clarus</name>
    <dbReference type="NCBI Taxonomy" id="94130"/>
    <lineage>
        <taxon>Eukaryota</taxon>
        <taxon>Fungi</taxon>
        <taxon>Fungi incertae sedis</taxon>
        <taxon>Mucoromycota</taxon>
        <taxon>Glomeromycotina</taxon>
        <taxon>Glomeromycetes</taxon>
        <taxon>Glomerales</taxon>
        <taxon>Glomeraceae</taxon>
        <taxon>Rhizophagus</taxon>
    </lineage>
</organism>
<dbReference type="EMBL" id="BLAL01000016">
    <property type="protein sequence ID" value="GES75478.1"/>
    <property type="molecule type" value="Genomic_DNA"/>
</dbReference>
<feature type="signal peptide" evidence="1">
    <location>
        <begin position="1"/>
        <end position="18"/>
    </location>
</feature>
<evidence type="ECO:0000313" key="2">
    <source>
        <dbReference type="EMBL" id="GES75478.1"/>
    </source>
</evidence>